<accession>A0A0F9GEG2</accession>
<dbReference type="EMBL" id="LAZR01018218">
    <property type="protein sequence ID" value="KKL97224.1"/>
    <property type="molecule type" value="Genomic_DNA"/>
</dbReference>
<organism evidence="1">
    <name type="scientific">marine sediment metagenome</name>
    <dbReference type="NCBI Taxonomy" id="412755"/>
    <lineage>
        <taxon>unclassified sequences</taxon>
        <taxon>metagenomes</taxon>
        <taxon>ecological metagenomes</taxon>
    </lineage>
</organism>
<protein>
    <submittedName>
        <fullName evidence="1">Uncharacterized protein</fullName>
    </submittedName>
</protein>
<comment type="caution">
    <text evidence="1">The sequence shown here is derived from an EMBL/GenBank/DDBJ whole genome shotgun (WGS) entry which is preliminary data.</text>
</comment>
<dbReference type="AlphaFoldDB" id="A0A0F9GEG2"/>
<reference evidence="1" key="1">
    <citation type="journal article" date="2015" name="Nature">
        <title>Complex archaea that bridge the gap between prokaryotes and eukaryotes.</title>
        <authorList>
            <person name="Spang A."/>
            <person name="Saw J.H."/>
            <person name="Jorgensen S.L."/>
            <person name="Zaremba-Niedzwiedzka K."/>
            <person name="Martijn J."/>
            <person name="Lind A.E."/>
            <person name="van Eijk R."/>
            <person name="Schleper C."/>
            <person name="Guy L."/>
            <person name="Ettema T.J."/>
        </authorList>
    </citation>
    <scope>NUCLEOTIDE SEQUENCE</scope>
</reference>
<gene>
    <name evidence="1" type="ORF">LCGC14_1836620</name>
</gene>
<sequence>MYETNQFINLSEISLLYHDKSIVSESMWQTVCRAIIKDLREEFDLNIRTKRYDSLPESTRQSIRNYINLYKLILGVDRSGNIITYLDRNFETEIKIYYDGTCQGIKGYCPFDIDYKFLPALSFDHRLERYKTIVKREGYRYIAPKTMLGGSFNGALVKMKSQIGGMDLRCGNCHTFRHHKLYYFARIYNFLKLLSIKNIDKNTSHVLYSVNLLAKQYFEHTKKDIKLSEKNTPAQVLSRIRNQISRLVKKKYVIEYIFGENYLCPICEKVNINDHLTCFEAHHTNEALFENGLQKIEFGLYYTKSIKWLIKNLIAQECIYVCRNCHTMITAVNYNENALTILRNEIDTLYVNNFYDNLYKKVNEKRDIIIHWKSLLKNNMNTFPNPFLKMFDYGESIYSALICIYYICEIFSQDTKKEFFIAEELNYIQEKSSSYFKQYKSNLLDLEYIQYEKRLLQYRGFGFNKDIYKITFEGILKAKELIEERSGGFPDEFKELVSHWEHRNRKYNARKQRLSAFDIVLICIYFIYNKEIDFFMNAFHYIIDKENSYFSKHRKKLLNLEYITENQETANSFKEINITPKGITRAEELISLIKRDYFRKYQKLISDWEKRYDEYLMNHNKKNLKK</sequence>
<name>A0A0F9GEG2_9ZZZZ</name>
<proteinExistence type="predicted"/>
<evidence type="ECO:0000313" key="1">
    <source>
        <dbReference type="EMBL" id="KKL97224.1"/>
    </source>
</evidence>